<feature type="region of interest" description="Disordered" evidence="1">
    <location>
        <begin position="186"/>
        <end position="211"/>
    </location>
</feature>
<name>A0A316V2Q6_9BASI</name>
<evidence type="ECO:0000256" key="1">
    <source>
        <dbReference type="SAM" id="MobiDB-lite"/>
    </source>
</evidence>
<dbReference type="GeneID" id="37019764"/>
<feature type="compositionally biased region" description="Low complexity" evidence="1">
    <location>
        <begin position="1"/>
        <end position="30"/>
    </location>
</feature>
<dbReference type="RefSeq" id="XP_025352138.1">
    <property type="nucleotide sequence ID" value="XM_025497983.1"/>
</dbReference>
<proteinExistence type="predicted"/>
<feature type="compositionally biased region" description="Polar residues" evidence="1">
    <location>
        <begin position="192"/>
        <end position="201"/>
    </location>
</feature>
<feature type="region of interest" description="Disordered" evidence="1">
    <location>
        <begin position="257"/>
        <end position="302"/>
    </location>
</feature>
<dbReference type="OrthoDB" id="10682317at2759"/>
<gene>
    <name evidence="2" type="ORF">FA14DRAFT_158647</name>
</gene>
<evidence type="ECO:0000313" key="2">
    <source>
        <dbReference type="EMBL" id="PWN31836.1"/>
    </source>
</evidence>
<feature type="compositionally biased region" description="Polar residues" evidence="1">
    <location>
        <begin position="142"/>
        <end position="161"/>
    </location>
</feature>
<dbReference type="Proteomes" id="UP000245771">
    <property type="component" value="Unassembled WGS sequence"/>
</dbReference>
<dbReference type="AlphaFoldDB" id="A0A316V2Q6"/>
<evidence type="ECO:0000313" key="3">
    <source>
        <dbReference type="Proteomes" id="UP000245771"/>
    </source>
</evidence>
<accession>A0A316V2Q6</accession>
<feature type="compositionally biased region" description="Polar residues" evidence="1">
    <location>
        <begin position="41"/>
        <end position="50"/>
    </location>
</feature>
<feature type="region of interest" description="Disordered" evidence="1">
    <location>
        <begin position="142"/>
        <end position="169"/>
    </location>
</feature>
<feature type="compositionally biased region" description="Polar residues" evidence="1">
    <location>
        <begin position="262"/>
        <end position="275"/>
    </location>
</feature>
<protein>
    <submittedName>
        <fullName evidence="2">Uncharacterized protein</fullName>
    </submittedName>
</protein>
<keyword evidence="3" id="KW-1185">Reference proteome</keyword>
<dbReference type="InParanoid" id="A0A316V2Q6"/>
<sequence>MTETPSQGSLSPKQQQQPSSLRSSPLDSQSGTESHPDKETNQSAILTPSRTAYLPLVSPSIEEDGFSTDQNGLKRSREEGSGSYFDINKQESSTTNTSRSAILSDEDEEASIPTAKRVRIPLVSLPDEIGNPLMRAIEQSMSVDQSYKNGESSSSSAQQNARQHRAMSVPRNLRSKVHPVTALMVANRRPSAANSQASADATSERQRRNSVRAQQLSLLASQARLALSGTSNVNTAIRTENAVKGAVMKAFNDVQARKQRESISGSSSPLSNVQSERGESGSPVKESNKDIVGDQNPSPKRMEAIRDPTATWSEALQNAKSATSFLDSAKEVARDWANGFYAYEKEWIGTALQKEQLKLDDEKVQQEESRIGRRTSLSAPPVTAREEESTLTDKDMVIPVEPMKAAEDASSNYTASKAAVNAIPQKVVDSAVIPTRSIDFGNGGGKLVDVLSNFATLIDSHKEGCHSLEKLAHNARRLSAVQLPPVRFDTSATSTATTTIGSMSAVSSDAGSPMSVAGLMS</sequence>
<organism evidence="2 3">
    <name type="scientific">Meira miltonrushii</name>
    <dbReference type="NCBI Taxonomy" id="1280837"/>
    <lineage>
        <taxon>Eukaryota</taxon>
        <taxon>Fungi</taxon>
        <taxon>Dikarya</taxon>
        <taxon>Basidiomycota</taxon>
        <taxon>Ustilaginomycotina</taxon>
        <taxon>Exobasidiomycetes</taxon>
        <taxon>Exobasidiales</taxon>
        <taxon>Brachybasidiaceae</taxon>
        <taxon>Meira</taxon>
    </lineage>
</organism>
<dbReference type="EMBL" id="KZ819607">
    <property type="protein sequence ID" value="PWN31836.1"/>
    <property type="molecule type" value="Genomic_DNA"/>
</dbReference>
<reference evidence="2 3" key="1">
    <citation type="journal article" date="2018" name="Mol. Biol. Evol.">
        <title>Broad Genomic Sampling Reveals a Smut Pathogenic Ancestry of the Fungal Clade Ustilaginomycotina.</title>
        <authorList>
            <person name="Kijpornyongpan T."/>
            <person name="Mondo S.J."/>
            <person name="Barry K."/>
            <person name="Sandor L."/>
            <person name="Lee J."/>
            <person name="Lipzen A."/>
            <person name="Pangilinan J."/>
            <person name="LaButti K."/>
            <person name="Hainaut M."/>
            <person name="Henrissat B."/>
            <person name="Grigoriev I.V."/>
            <person name="Spatafora J.W."/>
            <person name="Aime M.C."/>
        </authorList>
    </citation>
    <scope>NUCLEOTIDE SEQUENCE [LARGE SCALE GENOMIC DNA]</scope>
    <source>
        <strain evidence="2 3">MCA 3882</strain>
    </source>
</reference>
<feature type="region of interest" description="Disordered" evidence="1">
    <location>
        <begin position="1"/>
        <end position="110"/>
    </location>
</feature>
<feature type="compositionally biased region" description="Polar residues" evidence="1">
    <location>
        <begin position="90"/>
        <end position="101"/>
    </location>
</feature>